<evidence type="ECO:0000313" key="2">
    <source>
        <dbReference type="Proteomes" id="UP000176998"/>
    </source>
</evidence>
<name>A0A1G4BCV7_9PEZI</name>
<organism evidence="1 2">
    <name type="scientific">Colletotrichum orchidophilum</name>
    <dbReference type="NCBI Taxonomy" id="1209926"/>
    <lineage>
        <taxon>Eukaryota</taxon>
        <taxon>Fungi</taxon>
        <taxon>Dikarya</taxon>
        <taxon>Ascomycota</taxon>
        <taxon>Pezizomycotina</taxon>
        <taxon>Sordariomycetes</taxon>
        <taxon>Hypocreomycetidae</taxon>
        <taxon>Glomerellales</taxon>
        <taxon>Glomerellaceae</taxon>
        <taxon>Colletotrichum</taxon>
    </lineage>
</organism>
<dbReference type="Proteomes" id="UP000176998">
    <property type="component" value="Unassembled WGS sequence"/>
</dbReference>
<protein>
    <submittedName>
        <fullName evidence="1">Uncharacterized protein</fullName>
    </submittedName>
</protein>
<reference evidence="1 2" key="1">
    <citation type="submission" date="2016-09" db="EMBL/GenBank/DDBJ databases">
        <authorList>
            <person name="Capua I."/>
            <person name="De Benedictis P."/>
            <person name="Joannis T."/>
            <person name="Lombin L.H."/>
            <person name="Cattoli G."/>
        </authorList>
    </citation>
    <scope>NUCLEOTIDE SEQUENCE [LARGE SCALE GENOMIC DNA]</scope>
    <source>
        <strain evidence="1 2">IMI 309357</strain>
    </source>
</reference>
<dbReference type="OrthoDB" id="10508581at2759"/>
<evidence type="ECO:0000313" key="1">
    <source>
        <dbReference type="EMBL" id="OHE99259.1"/>
    </source>
</evidence>
<sequence length="50" mass="5512">MRGVMPLVPVLGFGNPRTAHPLCAHTAHLAFHSSPVRYLWRPQGGIHCPQ</sequence>
<dbReference type="GeneID" id="34558693"/>
<gene>
    <name evidence="1" type="ORF">CORC01_05540</name>
</gene>
<accession>A0A1G4BCV7</accession>
<dbReference type="EMBL" id="MJBS01000038">
    <property type="protein sequence ID" value="OHE99259.1"/>
    <property type="molecule type" value="Genomic_DNA"/>
</dbReference>
<keyword evidence="2" id="KW-1185">Reference proteome</keyword>
<comment type="caution">
    <text evidence="1">The sequence shown here is derived from an EMBL/GenBank/DDBJ whole genome shotgun (WGS) entry which is preliminary data.</text>
</comment>
<dbReference type="AlphaFoldDB" id="A0A1G4BCV7"/>
<proteinExistence type="predicted"/>
<dbReference type="RefSeq" id="XP_022476408.1">
    <property type="nucleotide sequence ID" value="XM_022617183.1"/>
</dbReference>